<dbReference type="InterPro" id="IPR021323">
    <property type="entry name" value="DUF2927"/>
</dbReference>
<reference evidence="2" key="1">
    <citation type="submission" date="2022-02" db="EMBL/GenBank/DDBJ databases">
        <title>The genome sequence of Ruegeria sp. 1NDH52C.</title>
        <authorList>
            <person name="Du J."/>
        </authorList>
    </citation>
    <scope>NUCLEOTIDE SEQUENCE</scope>
    <source>
        <strain evidence="2">1NDH52C</strain>
    </source>
</reference>
<evidence type="ECO:0000313" key="2">
    <source>
        <dbReference type="EMBL" id="MCG6558721.1"/>
    </source>
</evidence>
<evidence type="ECO:0000313" key="3">
    <source>
        <dbReference type="Proteomes" id="UP001165279"/>
    </source>
</evidence>
<comment type="caution">
    <text evidence="2">The sequence shown here is derived from an EMBL/GenBank/DDBJ whole genome shotgun (WGS) entry which is preliminary data.</text>
</comment>
<protein>
    <submittedName>
        <fullName evidence="2">DUF2927 domain-containing protein</fullName>
    </submittedName>
</protein>
<feature type="region of interest" description="Disordered" evidence="1">
    <location>
        <begin position="42"/>
        <end position="63"/>
    </location>
</feature>
<dbReference type="Proteomes" id="UP001165279">
    <property type="component" value="Unassembled WGS sequence"/>
</dbReference>
<accession>A0ABS9NWX9</accession>
<dbReference type="RefSeq" id="WP_234139698.1">
    <property type="nucleotide sequence ID" value="NZ_JAKOEM010000008.1"/>
</dbReference>
<organism evidence="2 3">
    <name type="scientific">Ruegeria alba</name>
    <dbReference type="NCBI Taxonomy" id="2916756"/>
    <lineage>
        <taxon>Bacteria</taxon>
        <taxon>Pseudomonadati</taxon>
        <taxon>Pseudomonadota</taxon>
        <taxon>Alphaproteobacteria</taxon>
        <taxon>Rhodobacterales</taxon>
        <taxon>Roseobacteraceae</taxon>
        <taxon>Ruegeria</taxon>
    </lineage>
</organism>
<keyword evidence="3" id="KW-1185">Reference proteome</keyword>
<evidence type="ECO:0000256" key="1">
    <source>
        <dbReference type="SAM" id="MobiDB-lite"/>
    </source>
</evidence>
<sequence length="335" mass="36329">MAPATLPALRFRADRVRTGRRIATACAAGWAALALLAGCEMPPKSSPVPPSRPADLAPAGDQVTPRSAASADLVRYYLAVQNDLLTRGLLRTDGGGPDTPYDAEDLERNFINIAFFNEYDSGAGLPTGGRSQGFLSRWPGPVKVGVEFGPSVPLDQRAKDKGAVENYAARLGRLTGHPVSAVTRGANFHVFVAGLDDGPFVQERLRHLVPGIRDQQLDLFVNLPRDIYCFVFAAADPDRPYGYMRAVALIRAEHPDLVRLSCVHEEMAQGLGLANDSPAARPSIFNDDDEFALLTDQDEKLLSMLYDPRLTPGMSAEEARPVIRIIAREKLGLSL</sequence>
<dbReference type="EMBL" id="JAKOEM010000008">
    <property type="protein sequence ID" value="MCG6558721.1"/>
    <property type="molecule type" value="Genomic_DNA"/>
</dbReference>
<proteinExistence type="predicted"/>
<dbReference type="Pfam" id="PF11150">
    <property type="entry name" value="DUF2927"/>
    <property type="match status" value="1"/>
</dbReference>
<gene>
    <name evidence="2" type="ORF">MB818_10945</name>
</gene>
<name>A0ABS9NWX9_9RHOB</name>